<dbReference type="EMBL" id="LGSR01000029">
    <property type="protein sequence ID" value="KOS16911.1"/>
    <property type="molecule type" value="Genomic_DNA"/>
</dbReference>
<evidence type="ECO:0000313" key="2">
    <source>
        <dbReference type="EMBL" id="KOS16911.1"/>
    </source>
</evidence>
<feature type="transmembrane region" description="Helical" evidence="1">
    <location>
        <begin position="12"/>
        <end position="32"/>
    </location>
</feature>
<keyword evidence="1" id="KW-0812">Transmembrane</keyword>
<dbReference type="Proteomes" id="UP000053831">
    <property type="component" value="Unassembled WGS sequence"/>
</dbReference>
<keyword evidence="1" id="KW-0472">Membrane</keyword>
<reference evidence="2 3" key="1">
    <citation type="submission" date="2015-07" db="EMBL/GenBank/DDBJ databases">
        <title>The genome of the fungus Escovopsis weberi, a specialized disease agent of ant agriculture.</title>
        <authorList>
            <person name="de Man T.J."/>
            <person name="Stajich J.E."/>
            <person name="Kubicek C.P."/>
            <person name="Chenthamara K."/>
            <person name="Atanasova L."/>
            <person name="Druzhinina I.S."/>
            <person name="Birnbaum S."/>
            <person name="Barribeau S.M."/>
            <person name="Teiling C."/>
            <person name="Suen G."/>
            <person name="Currie C."/>
            <person name="Gerardo N.M."/>
        </authorList>
    </citation>
    <scope>NUCLEOTIDE SEQUENCE [LARGE SCALE GENOMIC DNA]</scope>
</reference>
<evidence type="ECO:0000256" key="1">
    <source>
        <dbReference type="SAM" id="Phobius"/>
    </source>
</evidence>
<sequence>MAVTHLLHGAIGLLMLTSLLELAFISATVSWLHRTAHGTLQIHTSPSSSSSFDLAWKPRTLMLDQGHTANGAAGTALILVGVGGIVVFWLRARPSALSSRLSAWVSPAWVALGAVSCLLTTAALAYVLAVTDAHAGQEIDLSVARALDASRAEKYPLFSWTPQGWFSAVLRLDVADAQVRSDIALHLAIIHGWECNLVVLFALHVVTTVLIVLDFLDWRRQRPKMTEYSNVMQKSSMATP</sequence>
<feature type="transmembrane region" description="Helical" evidence="1">
    <location>
        <begin position="104"/>
        <end position="128"/>
    </location>
</feature>
<dbReference type="AlphaFoldDB" id="A0A0M8MZZ1"/>
<proteinExistence type="predicted"/>
<feature type="transmembrane region" description="Helical" evidence="1">
    <location>
        <begin position="197"/>
        <end position="216"/>
    </location>
</feature>
<dbReference type="OrthoDB" id="3597048at2759"/>
<feature type="transmembrane region" description="Helical" evidence="1">
    <location>
        <begin position="71"/>
        <end position="92"/>
    </location>
</feature>
<keyword evidence="1" id="KW-1133">Transmembrane helix</keyword>
<organism evidence="2 3">
    <name type="scientific">Escovopsis weberi</name>
    <dbReference type="NCBI Taxonomy" id="150374"/>
    <lineage>
        <taxon>Eukaryota</taxon>
        <taxon>Fungi</taxon>
        <taxon>Dikarya</taxon>
        <taxon>Ascomycota</taxon>
        <taxon>Pezizomycotina</taxon>
        <taxon>Sordariomycetes</taxon>
        <taxon>Hypocreomycetidae</taxon>
        <taxon>Hypocreales</taxon>
        <taxon>Hypocreaceae</taxon>
        <taxon>Escovopsis</taxon>
    </lineage>
</organism>
<keyword evidence="3" id="KW-1185">Reference proteome</keyword>
<protein>
    <submittedName>
        <fullName evidence="2">Uncharacterized protein</fullName>
    </submittedName>
</protein>
<name>A0A0M8MZZ1_ESCWE</name>
<comment type="caution">
    <text evidence="2">The sequence shown here is derived from an EMBL/GenBank/DDBJ whole genome shotgun (WGS) entry which is preliminary data.</text>
</comment>
<evidence type="ECO:0000313" key="3">
    <source>
        <dbReference type="Proteomes" id="UP000053831"/>
    </source>
</evidence>
<accession>A0A0M8MZZ1</accession>
<gene>
    <name evidence="2" type="ORF">ESCO_004831</name>
</gene>